<evidence type="ECO:0000256" key="6">
    <source>
        <dbReference type="SAM" id="Phobius"/>
    </source>
</evidence>
<evidence type="ECO:0000256" key="1">
    <source>
        <dbReference type="ARBA" id="ARBA00004308"/>
    </source>
</evidence>
<evidence type="ECO:0000313" key="7">
    <source>
        <dbReference type="EMBL" id="RQD77242.1"/>
    </source>
</evidence>
<feature type="transmembrane region" description="Helical" evidence="6">
    <location>
        <begin position="6"/>
        <end position="27"/>
    </location>
</feature>
<reference evidence="7 8" key="1">
    <citation type="submission" date="2018-08" db="EMBL/GenBank/DDBJ databases">
        <title>The metabolism and importance of syntrophic acetate oxidation coupled to methane or sulfide production in haloalkaline environments.</title>
        <authorList>
            <person name="Timmers P.H.A."/>
            <person name="Vavourakis C.D."/>
            <person name="Sorokin D.Y."/>
            <person name="Sinninghe Damste J.S."/>
            <person name="Muyzer G."/>
            <person name="Stams A.J.M."/>
            <person name="Plugge C.M."/>
        </authorList>
    </citation>
    <scope>NUCLEOTIDE SEQUENCE [LARGE SCALE GENOMIC DNA]</scope>
    <source>
        <strain evidence="7">MSAO_Bac1</strain>
    </source>
</reference>
<dbReference type="PANTHER" id="PTHR35791">
    <property type="entry name" value="UPF0754 MEMBRANE PROTEIN YHEB"/>
    <property type="match status" value="1"/>
</dbReference>
<evidence type="ECO:0000256" key="3">
    <source>
        <dbReference type="ARBA" id="ARBA00022692"/>
    </source>
</evidence>
<dbReference type="EMBL" id="QZAA01000076">
    <property type="protein sequence ID" value="RQD77242.1"/>
    <property type="molecule type" value="Genomic_DNA"/>
</dbReference>
<dbReference type="GO" id="GO:0012505">
    <property type="term" value="C:endomembrane system"/>
    <property type="evidence" value="ECO:0007669"/>
    <property type="project" value="UniProtKB-SubCell"/>
</dbReference>
<protein>
    <submittedName>
        <fullName evidence="7">DUF445 family protein</fullName>
    </submittedName>
</protein>
<keyword evidence="5 6" id="KW-0472">Membrane</keyword>
<keyword evidence="3 6" id="KW-0812">Transmembrane</keyword>
<gene>
    <name evidence="7" type="ORF">D5R97_02795</name>
</gene>
<dbReference type="AlphaFoldDB" id="A0A424YGV8"/>
<comment type="similarity">
    <text evidence="2">Belongs to the UPF0754 family.</text>
</comment>
<accession>A0A424YGV8</accession>
<keyword evidence="4 6" id="KW-1133">Transmembrane helix</keyword>
<dbReference type="PANTHER" id="PTHR35791:SF1">
    <property type="entry name" value="UPF0754 MEMBRANE PROTEIN YHEB"/>
    <property type="match status" value="1"/>
</dbReference>
<dbReference type="InterPro" id="IPR007383">
    <property type="entry name" value="DUF445"/>
</dbReference>
<sequence>MYLFILLPVVGAIIGWATNVIALHLLFRPRQPVVIPLTNYRIQGLIPRRRRELSRSIGKIIESELLSSKDIISQVNYEAMEQEVMSATETIIERWASKKLPVRIPSRIKILIEDFIIDLVKKEVAQHLKKVMEDMVGSAWDDVNISEIVEEKLNNLSLDRVENMVIEVASRELKHIELLGGVLGFLVGMVQAFLVFFLGS</sequence>
<proteinExistence type="inferred from homology"/>
<dbReference type="Pfam" id="PF04286">
    <property type="entry name" value="DUF445"/>
    <property type="match status" value="1"/>
</dbReference>
<organism evidence="7 8">
    <name type="scientific">Candidatus Syntrophonatronum acetioxidans</name>
    <dbReference type="NCBI Taxonomy" id="1795816"/>
    <lineage>
        <taxon>Bacteria</taxon>
        <taxon>Bacillati</taxon>
        <taxon>Bacillota</taxon>
        <taxon>Clostridia</taxon>
        <taxon>Eubacteriales</taxon>
        <taxon>Syntrophomonadaceae</taxon>
        <taxon>Candidatus Syntrophonatronum</taxon>
    </lineage>
</organism>
<dbReference type="Proteomes" id="UP000285138">
    <property type="component" value="Unassembled WGS sequence"/>
</dbReference>
<evidence type="ECO:0000256" key="2">
    <source>
        <dbReference type="ARBA" id="ARBA00008053"/>
    </source>
</evidence>
<comment type="subcellular location">
    <subcellularLocation>
        <location evidence="1">Endomembrane system</location>
    </subcellularLocation>
</comment>
<evidence type="ECO:0000256" key="4">
    <source>
        <dbReference type="ARBA" id="ARBA00022989"/>
    </source>
</evidence>
<comment type="caution">
    <text evidence="7">The sequence shown here is derived from an EMBL/GenBank/DDBJ whole genome shotgun (WGS) entry which is preliminary data.</text>
</comment>
<name>A0A424YGV8_9FIRM</name>
<evidence type="ECO:0000256" key="5">
    <source>
        <dbReference type="ARBA" id="ARBA00023136"/>
    </source>
</evidence>
<evidence type="ECO:0000313" key="8">
    <source>
        <dbReference type="Proteomes" id="UP000285138"/>
    </source>
</evidence>
<feature type="transmembrane region" description="Helical" evidence="6">
    <location>
        <begin position="178"/>
        <end position="198"/>
    </location>
</feature>